<organism evidence="2 3">
    <name type="scientific">Amycolatopsis albispora</name>
    <dbReference type="NCBI Taxonomy" id="1804986"/>
    <lineage>
        <taxon>Bacteria</taxon>
        <taxon>Bacillati</taxon>
        <taxon>Actinomycetota</taxon>
        <taxon>Actinomycetes</taxon>
        <taxon>Pseudonocardiales</taxon>
        <taxon>Pseudonocardiaceae</taxon>
        <taxon>Amycolatopsis</taxon>
    </lineage>
</organism>
<dbReference type="GO" id="GO:0032259">
    <property type="term" value="P:methylation"/>
    <property type="evidence" value="ECO:0007669"/>
    <property type="project" value="UniProtKB-KW"/>
</dbReference>
<dbReference type="Pfam" id="PF05175">
    <property type="entry name" value="MTS"/>
    <property type="match status" value="1"/>
</dbReference>
<keyword evidence="2" id="KW-0808">Transferase</keyword>
<dbReference type="Gene3D" id="3.40.50.150">
    <property type="entry name" value="Vaccinia Virus protein VP39"/>
    <property type="match status" value="1"/>
</dbReference>
<dbReference type="SUPFAM" id="SSF53335">
    <property type="entry name" value="S-adenosyl-L-methionine-dependent methyltransferases"/>
    <property type="match status" value="1"/>
</dbReference>
<dbReference type="EMBL" id="CP015163">
    <property type="protein sequence ID" value="AXB44049.1"/>
    <property type="molecule type" value="Genomic_DNA"/>
</dbReference>
<evidence type="ECO:0000313" key="2">
    <source>
        <dbReference type="EMBL" id="AXB44049.1"/>
    </source>
</evidence>
<name>A0A344L7M5_9PSEU</name>
<feature type="domain" description="Methyltransferase small" evidence="1">
    <location>
        <begin position="66"/>
        <end position="206"/>
    </location>
</feature>
<dbReference type="OrthoDB" id="3423629at2"/>
<dbReference type="InterPro" id="IPR007848">
    <property type="entry name" value="Small_mtfrase_dom"/>
</dbReference>
<proteinExistence type="predicted"/>
<keyword evidence="2" id="KW-0489">Methyltransferase</keyword>
<gene>
    <name evidence="2" type="ORF">A4R43_17200</name>
</gene>
<keyword evidence="3" id="KW-1185">Reference proteome</keyword>
<evidence type="ECO:0000313" key="3">
    <source>
        <dbReference type="Proteomes" id="UP000250434"/>
    </source>
</evidence>
<dbReference type="AlphaFoldDB" id="A0A344L7M5"/>
<accession>A0A344L7M5</accession>
<protein>
    <submittedName>
        <fullName evidence="2">Methyltransferase</fullName>
    </submittedName>
</protein>
<evidence type="ECO:0000259" key="1">
    <source>
        <dbReference type="Pfam" id="PF05175"/>
    </source>
</evidence>
<sequence length="243" mass="26339">MSEESWALHASLPPTLSTAEILEVNPPRNDLHTVRSHTYRDWEFELPPGVFRPGETSKMIHDRLLDGRIPVAGRTYVAMGSGLGVEAVAAGTAGAAEIYALDVHPASVAATEQHYRRFVGDTPPLHAIVSDLFTAFPDKAQADVITFNPPAVALKTSEDPDVVRNVCVGAGITARFFDQVLARGLLAPGGEIHLIVSNTADLRGIIAHAIESGFVPEVRERRTWPDDDVQTYLFRLRAKGDAA</sequence>
<dbReference type="KEGG" id="aab:A4R43_17200"/>
<reference evidence="2 3" key="1">
    <citation type="submission" date="2016-04" db="EMBL/GenBank/DDBJ databases">
        <title>Complete genome sequence and analysis of deep-sea sediment isolate, Amycolatopsis sp. WP1.</title>
        <authorList>
            <person name="Wang H."/>
            <person name="Chen S."/>
            <person name="Wu Q."/>
        </authorList>
    </citation>
    <scope>NUCLEOTIDE SEQUENCE [LARGE SCALE GENOMIC DNA]</scope>
    <source>
        <strain evidence="2 3">WP1</strain>
    </source>
</reference>
<dbReference type="Proteomes" id="UP000250434">
    <property type="component" value="Chromosome"/>
</dbReference>
<dbReference type="InterPro" id="IPR029063">
    <property type="entry name" value="SAM-dependent_MTases_sf"/>
</dbReference>
<dbReference type="GO" id="GO:0008168">
    <property type="term" value="F:methyltransferase activity"/>
    <property type="evidence" value="ECO:0007669"/>
    <property type="project" value="UniProtKB-KW"/>
</dbReference>
<dbReference type="RefSeq" id="WP_113693287.1">
    <property type="nucleotide sequence ID" value="NZ_CP015163.1"/>
</dbReference>